<dbReference type="AlphaFoldDB" id="U1HJ60"/>
<dbReference type="eggNOG" id="KOG3662">
    <property type="taxonomic scope" value="Eukaryota"/>
</dbReference>
<dbReference type="HOGENOM" id="CLU_011607_2_2_1"/>
<dbReference type="OrthoDB" id="5977743at2759"/>
<dbReference type="InterPro" id="IPR033308">
    <property type="entry name" value="PGAP5/Cdc1/Ted1"/>
</dbReference>
<dbReference type="InterPro" id="IPR029052">
    <property type="entry name" value="Metallo-depent_PP-like"/>
</dbReference>
<reference evidence="5" key="1">
    <citation type="journal article" date="2014" name="BMC Genomics">
        <title>Genome characteristics reveal the impact of lichenization on lichen-forming fungus Endocarpon pusillum Hedwig (Verrucariales, Ascomycota).</title>
        <authorList>
            <person name="Wang Y.-Y."/>
            <person name="Liu B."/>
            <person name="Zhang X.-Y."/>
            <person name="Zhou Q.-M."/>
            <person name="Zhang T."/>
            <person name="Li H."/>
            <person name="Yu Y.-F."/>
            <person name="Zhang X.-L."/>
            <person name="Hao X.-Y."/>
            <person name="Wang M."/>
            <person name="Wang L."/>
            <person name="Wei J.-C."/>
        </authorList>
    </citation>
    <scope>NUCLEOTIDE SEQUENCE [LARGE SCALE GENOMIC DNA]</scope>
    <source>
        <strain evidence="5">Z07020 / HMAS-L-300199</strain>
    </source>
</reference>
<dbReference type="PANTHER" id="PTHR13315:SF4">
    <property type="entry name" value="METALLOPHOSPHOESTERASE, ISOFORM E"/>
    <property type="match status" value="1"/>
</dbReference>
<feature type="transmembrane region" description="Helical" evidence="3">
    <location>
        <begin position="474"/>
        <end position="493"/>
    </location>
</feature>
<dbReference type="GO" id="GO:0006506">
    <property type="term" value="P:GPI anchor biosynthetic process"/>
    <property type="evidence" value="ECO:0007669"/>
    <property type="project" value="InterPro"/>
</dbReference>
<dbReference type="SUPFAM" id="SSF56300">
    <property type="entry name" value="Metallo-dependent phosphatases"/>
    <property type="match status" value="1"/>
</dbReference>
<accession>U1HJ60</accession>
<dbReference type="EMBL" id="KE721353">
    <property type="protein sequence ID" value="ERF70240.1"/>
    <property type="molecule type" value="Genomic_DNA"/>
</dbReference>
<feature type="region of interest" description="Disordered" evidence="2">
    <location>
        <begin position="524"/>
        <end position="573"/>
    </location>
</feature>
<evidence type="ECO:0000313" key="5">
    <source>
        <dbReference type="Proteomes" id="UP000019373"/>
    </source>
</evidence>
<evidence type="ECO:0000256" key="1">
    <source>
        <dbReference type="ARBA" id="ARBA00023136"/>
    </source>
</evidence>
<keyword evidence="3" id="KW-0812">Transmembrane</keyword>
<dbReference type="GeneID" id="19235490"/>
<dbReference type="GO" id="GO:0005783">
    <property type="term" value="C:endoplasmic reticulum"/>
    <property type="evidence" value="ECO:0007669"/>
    <property type="project" value="TreeGrafter"/>
</dbReference>
<evidence type="ECO:0000313" key="4">
    <source>
        <dbReference type="EMBL" id="ERF70240.1"/>
    </source>
</evidence>
<dbReference type="GO" id="GO:0016020">
    <property type="term" value="C:membrane"/>
    <property type="evidence" value="ECO:0007669"/>
    <property type="project" value="GOC"/>
</dbReference>
<evidence type="ECO:0000256" key="3">
    <source>
        <dbReference type="SAM" id="Phobius"/>
    </source>
</evidence>
<feature type="transmembrane region" description="Helical" evidence="3">
    <location>
        <begin position="625"/>
        <end position="647"/>
    </location>
</feature>
<feature type="transmembrane region" description="Helical" evidence="3">
    <location>
        <begin position="26"/>
        <end position="44"/>
    </location>
</feature>
<keyword evidence="1 3" id="KW-0472">Membrane</keyword>
<dbReference type="OMA" id="TIQNHLC"/>
<name>U1HJ60_ENDPU</name>
<dbReference type="RefSeq" id="XP_007804275.1">
    <property type="nucleotide sequence ID" value="XM_007806084.1"/>
</dbReference>
<sequence>MRHSDESVAIKYLKSQKTGAGTFRRLLSVSNALIFVWLCVIWWGERLVFYNSLAACRWEQWEQWPPDAVPHHVVLIADPQLVDPHTYPGRPWPLSSLTIYYTDLYLRRSYANLQQFLQPDTLFFLGDLFDGGREWGTWHSSSPDQQFKRYGHTYWMKEYTRFQRIFIDGWLNDGVKPSAEPRGRKIIASLPGNHDLGFASGIQGPVKERFEAYFGNGNRIDIIGNHSFISVDTVSLSAMDQVDPHTGSSGAGDGSSSTAANRDIWASTEEFLSGARAERSRAVRRELRNLAGLHEQSYREGGLSGFAPNITDLSQANKPLNTMADLVIGNAEKSFPSILLTHVPLYRAPDTDCGPQRERGRAILVQGGYQYQNVLTPLISKDIISKLGVEDVTQIYSGDDHDYCEIEHGEFTGRIKEITVKSISWAMGVRKPGFLAVSLYNPVDVHPTATVDEMASGVERDTVQNQLCLLPDQLAIFIRYGAMLGLTLLILAIRTIMLQGSTSQHGESEKPLLPMSTEDLPSYDNGTLSRHAVASTSSSSSPEHIIPGGGTISAHRTPRAGSPRLGGYGNLPLGSRSSSPLKAKLDGAFDPARGTNVISVHDEVEDWGMPRSKRRTVGQQRRRGIIVEFGHSLARVALPVLVFYIWLIRRG</sequence>
<keyword evidence="5" id="KW-1185">Reference proteome</keyword>
<protein>
    <submittedName>
        <fullName evidence="4">Uncharacterized protein</fullName>
    </submittedName>
</protein>
<dbReference type="PANTHER" id="PTHR13315">
    <property type="entry name" value="METALLO PHOSPHOESTERASE RELATED"/>
    <property type="match status" value="1"/>
</dbReference>
<evidence type="ECO:0000256" key="2">
    <source>
        <dbReference type="SAM" id="MobiDB-lite"/>
    </source>
</evidence>
<organism evidence="4 5">
    <name type="scientific">Endocarpon pusillum (strain Z07020 / HMAS-L-300199)</name>
    <name type="common">Lichen-forming fungus</name>
    <dbReference type="NCBI Taxonomy" id="1263415"/>
    <lineage>
        <taxon>Eukaryota</taxon>
        <taxon>Fungi</taxon>
        <taxon>Dikarya</taxon>
        <taxon>Ascomycota</taxon>
        <taxon>Pezizomycotina</taxon>
        <taxon>Eurotiomycetes</taxon>
        <taxon>Chaetothyriomycetidae</taxon>
        <taxon>Verrucariales</taxon>
        <taxon>Verrucariaceae</taxon>
        <taxon>Endocarpon</taxon>
    </lineage>
</organism>
<dbReference type="Proteomes" id="UP000019373">
    <property type="component" value="Unassembled WGS sequence"/>
</dbReference>
<gene>
    <name evidence="4" type="ORF">EPUS_00428</name>
</gene>
<keyword evidence="3" id="KW-1133">Transmembrane helix</keyword>
<proteinExistence type="predicted"/>